<dbReference type="EMBL" id="SSSN01000002">
    <property type="protein sequence ID" value="THG36252.1"/>
    <property type="molecule type" value="Genomic_DNA"/>
</dbReference>
<keyword evidence="1" id="KW-0732">Signal</keyword>
<evidence type="ECO:0008006" key="4">
    <source>
        <dbReference type="Google" id="ProtNLM"/>
    </source>
</evidence>
<accession>A0A4S4G193</accession>
<evidence type="ECO:0000313" key="2">
    <source>
        <dbReference type="EMBL" id="THG36252.1"/>
    </source>
</evidence>
<evidence type="ECO:0000313" key="3">
    <source>
        <dbReference type="Proteomes" id="UP000307380"/>
    </source>
</evidence>
<feature type="chain" id="PRO_5020224032" description="Lipoprotein" evidence="1">
    <location>
        <begin position="25"/>
        <end position="142"/>
    </location>
</feature>
<dbReference type="PROSITE" id="PS51257">
    <property type="entry name" value="PROKAR_LIPOPROTEIN"/>
    <property type="match status" value="1"/>
</dbReference>
<keyword evidence="3" id="KW-1185">Reference proteome</keyword>
<dbReference type="RefSeq" id="WP_136421583.1">
    <property type="nucleotide sequence ID" value="NZ_SSSN01000002.1"/>
</dbReference>
<protein>
    <recommendedName>
        <fullName evidence="4">Lipoprotein</fullName>
    </recommendedName>
</protein>
<reference evidence="2 3" key="1">
    <citation type="submission" date="2019-04" db="EMBL/GenBank/DDBJ databases">
        <authorList>
            <person name="Jiang L."/>
        </authorList>
    </citation>
    <scope>NUCLEOTIDE SEQUENCE [LARGE SCALE GENOMIC DNA]</scope>
    <source>
        <strain evidence="2 3">YIM 131861</strain>
    </source>
</reference>
<sequence>MNTIRRRMAVPALVVALALTPVLAGCSVQDLVDKASGGHVSVGGSLPKGWPSDVPVIDGKILFGAGGQGDEGKAWVVTIDATADDPLAAAKDSLEKAGFVTADAASGQAGDVGALAMKNANYAVVVAGTKDGVIYTVTPVTR</sequence>
<dbReference type="OrthoDB" id="5123533at2"/>
<feature type="signal peptide" evidence="1">
    <location>
        <begin position="1"/>
        <end position="24"/>
    </location>
</feature>
<name>A0A4S4G193_9MICO</name>
<evidence type="ECO:0000256" key="1">
    <source>
        <dbReference type="SAM" id="SignalP"/>
    </source>
</evidence>
<comment type="caution">
    <text evidence="2">The sequence shown here is derived from an EMBL/GenBank/DDBJ whole genome shotgun (WGS) entry which is preliminary data.</text>
</comment>
<proteinExistence type="predicted"/>
<dbReference type="Proteomes" id="UP000307380">
    <property type="component" value="Unassembled WGS sequence"/>
</dbReference>
<organism evidence="2 3">
    <name type="scientific">Orlajensenia flava</name>
    <dbReference type="NCBI Taxonomy" id="2565934"/>
    <lineage>
        <taxon>Bacteria</taxon>
        <taxon>Bacillati</taxon>
        <taxon>Actinomycetota</taxon>
        <taxon>Actinomycetes</taxon>
        <taxon>Micrococcales</taxon>
        <taxon>Microbacteriaceae</taxon>
        <taxon>Orlajensenia</taxon>
    </lineage>
</organism>
<gene>
    <name evidence="2" type="ORF">E6C70_01590</name>
</gene>
<dbReference type="AlphaFoldDB" id="A0A4S4G193"/>